<keyword evidence="2" id="KW-1185">Reference proteome</keyword>
<sequence length="436" mass="48048">MSAFNKIEEKKQTSDLDKVKELLDDPKTTLPDVLTNQICYKALKLKYPPLIEYFSQNSPQLLTYALSMNNKIGQFAYTILMENERSITSSLVSRDAITEGAKKVFNGPPSHLFVARLAEISFIICTLSPDSSIPVCKFMPRFVLFGEEPDVLDLFAKLLSENPIAQHIQSKLIQAGFVDSLVTSITNANNPDHFGGTALYVIGLFKIIAMCGKSPIIAPVVHNPDVAIPLLRDFPISPYQVKNARWSAVLSICTKENAAAFYPILDQACRELSFGPELYEYQLDAIHILLRFSSISANVSKRMVELNFASLLGTILQKFPNHTFGHAMVAKVFRDTTKNPILGPHVFTLLPFIADAIVNRKQIVLAATSLSLLMDLMKYANTHPEMVKILGQHINQTHACWNYARSAASLFASGYGGPLPDPSAPPVGNGPSAIAH</sequence>
<gene>
    <name evidence="1" type="ORF">M9Y10_041204</name>
</gene>
<name>A0ABR2K4A6_9EUKA</name>
<comment type="caution">
    <text evidence="1">The sequence shown here is derived from an EMBL/GenBank/DDBJ whole genome shotgun (WGS) entry which is preliminary data.</text>
</comment>
<reference evidence="1 2" key="1">
    <citation type="submission" date="2024-04" db="EMBL/GenBank/DDBJ databases">
        <title>Tritrichomonas musculus Genome.</title>
        <authorList>
            <person name="Alves-Ferreira E."/>
            <person name="Grigg M."/>
            <person name="Lorenzi H."/>
            <person name="Galac M."/>
        </authorList>
    </citation>
    <scope>NUCLEOTIDE SEQUENCE [LARGE SCALE GENOMIC DNA]</scope>
    <source>
        <strain evidence="1 2">EAF2021</strain>
    </source>
</reference>
<evidence type="ECO:0000313" key="2">
    <source>
        <dbReference type="Proteomes" id="UP001470230"/>
    </source>
</evidence>
<accession>A0ABR2K4A6</accession>
<organism evidence="1 2">
    <name type="scientific">Tritrichomonas musculus</name>
    <dbReference type="NCBI Taxonomy" id="1915356"/>
    <lineage>
        <taxon>Eukaryota</taxon>
        <taxon>Metamonada</taxon>
        <taxon>Parabasalia</taxon>
        <taxon>Tritrichomonadida</taxon>
        <taxon>Tritrichomonadidae</taxon>
        <taxon>Tritrichomonas</taxon>
    </lineage>
</organism>
<dbReference type="EMBL" id="JAPFFF010000007">
    <property type="protein sequence ID" value="KAK8885751.1"/>
    <property type="molecule type" value="Genomic_DNA"/>
</dbReference>
<evidence type="ECO:0000313" key="1">
    <source>
        <dbReference type="EMBL" id="KAK8885751.1"/>
    </source>
</evidence>
<proteinExistence type="predicted"/>
<protein>
    <submittedName>
        <fullName evidence="1">Uncharacterized protein</fullName>
    </submittedName>
</protein>
<dbReference type="Proteomes" id="UP001470230">
    <property type="component" value="Unassembled WGS sequence"/>
</dbReference>